<keyword evidence="1" id="KW-0575">Peroxidase</keyword>
<dbReference type="PROSITE" id="PS50292">
    <property type="entry name" value="PEROXIDASE_3"/>
    <property type="match status" value="1"/>
</dbReference>
<evidence type="ECO:0000256" key="1">
    <source>
        <dbReference type="ARBA" id="ARBA00022559"/>
    </source>
</evidence>
<feature type="compositionally biased region" description="Basic and acidic residues" evidence="7">
    <location>
        <begin position="50"/>
        <end position="62"/>
    </location>
</feature>
<evidence type="ECO:0000256" key="7">
    <source>
        <dbReference type="SAM" id="MobiDB-lite"/>
    </source>
</evidence>
<evidence type="ECO:0000256" key="6">
    <source>
        <dbReference type="PIRSR" id="PIRSR619791-2"/>
    </source>
</evidence>
<reference evidence="8 9" key="1">
    <citation type="submission" date="2020-01" db="EMBL/GenBank/DDBJ databases">
        <title>Draft genome sequence of Aspergillus udagawae IFM 46972.</title>
        <authorList>
            <person name="Takahashi H."/>
            <person name="Yaguchi T."/>
        </authorList>
    </citation>
    <scope>NUCLEOTIDE SEQUENCE [LARGE SCALE GENOMIC DNA]</scope>
    <source>
        <strain evidence="8 9">IFM 46972</strain>
    </source>
</reference>
<dbReference type="CDD" id="cd20612">
    <property type="entry name" value="CYP_LDS-like_C"/>
    <property type="match status" value="1"/>
</dbReference>
<evidence type="ECO:0000256" key="3">
    <source>
        <dbReference type="ARBA" id="ARBA00022964"/>
    </source>
</evidence>
<dbReference type="GO" id="GO:0051213">
    <property type="term" value="F:dioxygenase activity"/>
    <property type="evidence" value="ECO:0007669"/>
    <property type="project" value="UniProtKB-KW"/>
</dbReference>
<evidence type="ECO:0000313" key="9">
    <source>
        <dbReference type="Proteomes" id="UP000465221"/>
    </source>
</evidence>
<organism evidence="8 9">
    <name type="scientific">Aspergillus udagawae</name>
    <dbReference type="NCBI Taxonomy" id="91492"/>
    <lineage>
        <taxon>Eukaryota</taxon>
        <taxon>Fungi</taxon>
        <taxon>Dikarya</taxon>
        <taxon>Ascomycota</taxon>
        <taxon>Pezizomycotina</taxon>
        <taxon>Eurotiomycetes</taxon>
        <taxon>Eurotiomycetidae</taxon>
        <taxon>Eurotiales</taxon>
        <taxon>Aspergillaceae</taxon>
        <taxon>Aspergillus</taxon>
        <taxon>Aspergillus subgen. Fumigati</taxon>
    </lineage>
</organism>
<keyword evidence="5 6" id="KW-0408">Iron</keyword>
<dbReference type="GO" id="GO:0004497">
    <property type="term" value="F:monooxygenase activity"/>
    <property type="evidence" value="ECO:0007669"/>
    <property type="project" value="InterPro"/>
</dbReference>
<dbReference type="InterPro" id="IPR050783">
    <property type="entry name" value="Oxylipin_biosynth_metab"/>
</dbReference>
<evidence type="ECO:0000313" key="8">
    <source>
        <dbReference type="EMBL" id="GFF43572.1"/>
    </source>
</evidence>
<dbReference type="Gene3D" id="1.10.640.10">
    <property type="entry name" value="Haem peroxidase domain superfamily, animal type"/>
    <property type="match status" value="1"/>
</dbReference>
<comment type="caution">
    <text evidence="8">The sequence shown here is derived from an EMBL/GenBank/DDBJ whole genome shotgun (WGS) entry which is preliminary data.</text>
</comment>
<dbReference type="GO" id="GO:0020037">
    <property type="term" value="F:heme binding"/>
    <property type="evidence" value="ECO:0007669"/>
    <property type="project" value="InterPro"/>
</dbReference>
<keyword evidence="4" id="KW-0560">Oxidoreductase</keyword>
<dbReference type="Pfam" id="PF03098">
    <property type="entry name" value="An_peroxidase"/>
    <property type="match status" value="2"/>
</dbReference>
<name>A0A8H3P8G9_9EURO</name>
<protein>
    <submittedName>
        <fullName evidence="8">Linoleate 10R-lipoxygenase</fullName>
    </submittedName>
</protein>
<dbReference type="EMBL" id="BLKC01000054">
    <property type="protein sequence ID" value="GFF43572.1"/>
    <property type="molecule type" value="Genomic_DNA"/>
</dbReference>
<evidence type="ECO:0000256" key="2">
    <source>
        <dbReference type="ARBA" id="ARBA00022723"/>
    </source>
</evidence>
<dbReference type="InterPro" id="IPR037120">
    <property type="entry name" value="Haem_peroxidase_sf_animal"/>
</dbReference>
<keyword evidence="2 6" id="KW-0479">Metal-binding</keyword>
<dbReference type="SUPFAM" id="SSF48113">
    <property type="entry name" value="Heme-dependent peroxidases"/>
    <property type="match status" value="1"/>
</dbReference>
<dbReference type="CDD" id="cd09817">
    <property type="entry name" value="linoleate_diol_synthase_like"/>
    <property type="match status" value="1"/>
</dbReference>
<dbReference type="PRINTS" id="PR00457">
    <property type="entry name" value="ANPEROXIDASE"/>
</dbReference>
<dbReference type="GO" id="GO:0006979">
    <property type="term" value="P:response to oxidative stress"/>
    <property type="evidence" value="ECO:0007669"/>
    <property type="project" value="InterPro"/>
</dbReference>
<dbReference type="GO" id="GO:0005506">
    <property type="term" value="F:iron ion binding"/>
    <property type="evidence" value="ECO:0007669"/>
    <property type="project" value="InterPro"/>
</dbReference>
<dbReference type="Proteomes" id="UP000465221">
    <property type="component" value="Unassembled WGS sequence"/>
</dbReference>
<dbReference type="GO" id="GO:0004601">
    <property type="term" value="F:peroxidase activity"/>
    <property type="evidence" value="ECO:0007669"/>
    <property type="project" value="UniProtKB-KW"/>
</dbReference>
<feature type="binding site" description="axial binding residue" evidence="6">
    <location>
        <position position="430"/>
    </location>
    <ligand>
        <name>heme b</name>
        <dbReference type="ChEBI" id="CHEBI:60344"/>
    </ligand>
    <ligandPart>
        <name>Fe</name>
        <dbReference type="ChEBI" id="CHEBI:18248"/>
    </ligandPart>
</feature>
<evidence type="ECO:0000256" key="5">
    <source>
        <dbReference type="ARBA" id="ARBA00023004"/>
    </source>
</evidence>
<accession>A0A8H3P8G9</accession>
<dbReference type="PANTHER" id="PTHR11903">
    <property type="entry name" value="PROSTAGLANDIN G/H SYNTHASE"/>
    <property type="match status" value="1"/>
</dbReference>
<gene>
    <name evidence="8" type="ORF">IFM46972_07250</name>
</gene>
<sequence>MLRRFSSTFKKKGDRESKQNGTAPSSSSTTAANSNNNDKRHSKIGAARKSSSDDDRSEKKGDSVSPFEKYASVLHASRSPIPNQTGDGAYLEHEHTTSLLQDARHLGFKDYKTLKEVIESKLPGAQLVDDKTMLMERVIQLVSRLPHNSKHREELTNAFLTELWDSLPHPPLSYMGNDYAYRSADGSNNNPTLPWLGAANTPYARTTKPLIIQPGGLPDPGLVFDTLFARQTFKPHPNKVSSVFFDWAALIIHDIFQTDYKNPNVNKTSGYLDLSILYGDVQEEQNLIRTFKDGKLKPDSFSEPRLQAFPATCSVLMVMLSRFHNYAVEQLAAINENGRFTKPADNLPEEEAKKAWAKYDEDLFQTGRLITCGLYINITLYDYLRTIVNLNRTNSTWCLDPRAQTEGGPTAAAGLGNQCSVEFNLAYRWHSAISANDEKWTEDVYERLMGKPAAEVSMTELLMGLGKYQAELPKDPSKRTFAGLERQADGRFKDEDLVNLLVNSVEDVAGPFCIKGSFGARNVPKVLKNVEILGIIQSRKWNVGSLNEFRKFFKLKPYETFEEINSDPDVAESLRSLYDHPDFVELYPGIVAEEAKQPMIPGVGIAPTYTISRAVLSDAVALVRGDRHYTIDYNPRNLTNWGYSEVRYDLSINQGCVFYKLATRAFPNWFKPDSIYAHYPMTIPSENRKIMKDLGRESHYSYDRPQYTPPRVDLVSYSNAKLVAEQQNQFRAAWDDTVEFVFGKASKDFNLSQDSAFIQKHADVMSKLLNKEEWHRSVKEFYEDITTKLLEDKTRRFAGLNQVDITKDVGNLAPVIFASNVFSLPLRSKENSRGIYTEHEMFKVLATLYNCLYFDIDKTKAFPLHHASQAVGEPLAKALEANVKALGGSSLLSGIFGSFRENNNALKEYGVHMTKQLLENGLAAHEIAWAQILPTVIAMVPGQAQAFTQIIDFYLSKEGSKHLPEIQRLAKQDTKESDEQLLHYCLEAVRLNDISGLYRQSETSLAVTDEAGEVTLQPGDKVFVSFAKANRDASVFPFPEEVRLDRPLDSYISPTLGPHGFLSKKTSHIALTAMLRAVGRLNNLRVAPGAQGQLRKIPQAGGYSAYLREDYGSYSVFPTTFRVQYDA</sequence>
<dbReference type="FunFam" id="1.10.630.10:FF:000058">
    <property type="entry name" value="Fatty acid oxygenase"/>
    <property type="match status" value="1"/>
</dbReference>
<evidence type="ECO:0000256" key="4">
    <source>
        <dbReference type="ARBA" id="ARBA00023002"/>
    </source>
</evidence>
<dbReference type="AlphaFoldDB" id="A0A8H3P8G9"/>
<dbReference type="InterPro" id="IPR034812">
    <property type="entry name" value="Ppo-like_N"/>
</dbReference>
<keyword evidence="3" id="KW-0223">Dioxygenase</keyword>
<dbReference type="PANTHER" id="PTHR11903:SF13">
    <property type="entry name" value="LINOLEATE 10R-LIPOXYGENASE"/>
    <property type="match status" value="1"/>
</dbReference>
<dbReference type="SUPFAM" id="SSF48264">
    <property type="entry name" value="Cytochrome P450"/>
    <property type="match status" value="1"/>
</dbReference>
<proteinExistence type="predicted"/>
<dbReference type="Gene3D" id="1.10.630.10">
    <property type="entry name" value="Cytochrome P450"/>
    <property type="match status" value="1"/>
</dbReference>
<dbReference type="InterPro" id="IPR019791">
    <property type="entry name" value="Haem_peroxidase_animal"/>
</dbReference>
<dbReference type="FunFam" id="1.10.640.10:FF:000005">
    <property type="entry name" value="Fatty acid oxygenase"/>
    <property type="match status" value="1"/>
</dbReference>
<dbReference type="InterPro" id="IPR010255">
    <property type="entry name" value="Haem_peroxidase_sf"/>
</dbReference>
<feature type="region of interest" description="Disordered" evidence="7">
    <location>
        <begin position="1"/>
        <end position="66"/>
    </location>
</feature>
<dbReference type="InterPro" id="IPR036396">
    <property type="entry name" value="Cyt_P450_sf"/>
</dbReference>
<dbReference type="GO" id="GO:0016705">
    <property type="term" value="F:oxidoreductase activity, acting on paired donors, with incorporation or reduction of molecular oxygen"/>
    <property type="evidence" value="ECO:0007669"/>
    <property type="project" value="InterPro"/>
</dbReference>
<keyword evidence="6" id="KW-0349">Heme</keyword>
<feature type="compositionally biased region" description="Low complexity" evidence="7">
    <location>
        <begin position="20"/>
        <end position="36"/>
    </location>
</feature>